<dbReference type="Proteomes" id="UP001611415">
    <property type="component" value="Unassembled WGS sequence"/>
</dbReference>
<evidence type="ECO:0000256" key="4">
    <source>
        <dbReference type="ARBA" id="ARBA00022692"/>
    </source>
</evidence>
<keyword evidence="4 7" id="KW-0812">Transmembrane</keyword>
<evidence type="ECO:0000256" key="1">
    <source>
        <dbReference type="ARBA" id="ARBA00004651"/>
    </source>
</evidence>
<accession>A0ABW7WXK6</accession>
<proteinExistence type="inferred from homology"/>
<gene>
    <name evidence="9" type="ORF">ACH49W_09425</name>
</gene>
<sequence>MIAGLDVMATQLDSAVNAAQRIGELLGVISFAASGALLAVRKNLDIFGMAVLACSTALGGGVIRDLLIGRTPPAAFTDLTYLCASLLTALVIFFKHPSRRLTRGPLEVFDAIGLGLFCVTGTAVAYAQGVGAPTAALLGMVTAIGGGVIRDVLGGEVPRVLRPDQELYAVPALFGAAATATLLHFDTYWAWTGLLAAGLAIGFRLLARRYGWHAPQARRDTGRLDRSPD</sequence>
<dbReference type="PANTHER" id="PTHR30506">
    <property type="entry name" value="INNER MEMBRANE PROTEIN"/>
    <property type="match status" value="1"/>
</dbReference>
<feature type="transmembrane region" description="Helical" evidence="7">
    <location>
        <begin position="108"/>
        <end position="128"/>
    </location>
</feature>
<feature type="domain" description="Glycine transporter" evidence="8">
    <location>
        <begin position="24"/>
        <end position="95"/>
    </location>
</feature>
<evidence type="ECO:0000256" key="3">
    <source>
        <dbReference type="ARBA" id="ARBA00022475"/>
    </source>
</evidence>
<dbReference type="PANTHER" id="PTHR30506:SF3">
    <property type="entry name" value="UPF0126 INNER MEMBRANE PROTEIN YADS-RELATED"/>
    <property type="match status" value="1"/>
</dbReference>
<reference evidence="9 10" key="1">
    <citation type="submission" date="2024-10" db="EMBL/GenBank/DDBJ databases">
        <title>The Natural Products Discovery Center: Release of the First 8490 Sequenced Strains for Exploring Actinobacteria Biosynthetic Diversity.</title>
        <authorList>
            <person name="Kalkreuter E."/>
            <person name="Kautsar S.A."/>
            <person name="Yang D."/>
            <person name="Bader C.D."/>
            <person name="Teijaro C.N."/>
            <person name="Fluegel L."/>
            <person name="Davis C.M."/>
            <person name="Simpson J.R."/>
            <person name="Lauterbach L."/>
            <person name="Steele A.D."/>
            <person name="Gui C."/>
            <person name="Meng S."/>
            <person name="Li G."/>
            <person name="Viehrig K."/>
            <person name="Ye F."/>
            <person name="Su P."/>
            <person name="Kiefer A.F."/>
            <person name="Nichols A."/>
            <person name="Cepeda A.J."/>
            <person name="Yan W."/>
            <person name="Fan B."/>
            <person name="Jiang Y."/>
            <person name="Adhikari A."/>
            <person name="Zheng C.-J."/>
            <person name="Schuster L."/>
            <person name="Cowan T.M."/>
            <person name="Smanski M.J."/>
            <person name="Chevrette M.G."/>
            <person name="De Carvalho L.P.S."/>
            <person name="Shen B."/>
        </authorList>
    </citation>
    <scope>NUCLEOTIDE SEQUENCE [LARGE SCALE GENOMIC DNA]</scope>
    <source>
        <strain evidence="9 10">NPDC019275</strain>
    </source>
</reference>
<feature type="transmembrane region" description="Helical" evidence="7">
    <location>
        <begin position="22"/>
        <end position="40"/>
    </location>
</feature>
<organism evidence="9 10">
    <name type="scientific">Nocardia xishanensis</name>
    <dbReference type="NCBI Taxonomy" id="238964"/>
    <lineage>
        <taxon>Bacteria</taxon>
        <taxon>Bacillati</taxon>
        <taxon>Actinomycetota</taxon>
        <taxon>Actinomycetes</taxon>
        <taxon>Mycobacteriales</taxon>
        <taxon>Nocardiaceae</taxon>
        <taxon>Nocardia</taxon>
    </lineage>
</organism>
<protein>
    <submittedName>
        <fullName evidence="9">Trimeric intracellular cation channel family protein</fullName>
    </submittedName>
</protein>
<feature type="transmembrane region" description="Helical" evidence="7">
    <location>
        <begin position="79"/>
        <end position="96"/>
    </location>
</feature>
<comment type="caution">
    <text evidence="9">The sequence shown here is derived from an EMBL/GenBank/DDBJ whole genome shotgun (WGS) entry which is preliminary data.</text>
</comment>
<feature type="transmembrane region" description="Helical" evidence="7">
    <location>
        <begin position="189"/>
        <end position="207"/>
    </location>
</feature>
<feature type="domain" description="Glycine transporter" evidence="8">
    <location>
        <begin position="108"/>
        <end position="182"/>
    </location>
</feature>
<evidence type="ECO:0000313" key="9">
    <source>
        <dbReference type="EMBL" id="MFI2473585.1"/>
    </source>
</evidence>
<name>A0ABW7WXK6_9NOCA</name>
<evidence type="ECO:0000256" key="7">
    <source>
        <dbReference type="SAM" id="Phobius"/>
    </source>
</evidence>
<keyword evidence="5 7" id="KW-1133">Transmembrane helix</keyword>
<evidence type="ECO:0000313" key="10">
    <source>
        <dbReference type="Proteomes" id="UP001611415"/>
    </source>
</evidence>
<dbReference type="RefSeq" id="WP_364827316.1">
    <property type="nucleotide sequence ID" value="NZ_JBFAYM010000026.1"/>
</dbReference>
<dbReference type="Pfam" id="PF03458">
    <property type="entry name" value="Gly_transporter"/>
    <property type="match status" value="2"/>
</dbReference>
<comment type="subcellular location">
    <subcellularLocation>
        <location evidence="1">Cell membrane</location>
        <topology evidence="1">Multi-pass membrane protein</topology>
    </subcellularLocation>
</comment>
<evidence type="ECO:0000256" key="2">
    <source>
        <dbReference type="ARBA" id="ARBA00008193"/>
    </source>
</evidence>
<feature type="transmembrane region" description="Helical" evidence="7">
    <location>
        <begin position="165"/>
        <end position="183"/>
    </location>
</feature>
<feature type="transmembrane region" description="Helical" evidence="7">
    <location>
        <begin position="134"/>
        <end position="153"/>
    </location>
</feature>
<keyword evidence="10" id="KW-1185">Reference proteome</keyword>
<evidence type="ECO:0000256" key="6">
    <source>
        <dbReference type="ARBA" id="ARBA00023136"/>
    </source>
</evidence>
<comment type="similarity">
    <text evidence="2">Belongs to the UPF0126 family.</text>
</comment>
<dbReference type="EMBL" id="JBIRYO010000005">
    <property type="protein sequence ID" value="MFI2473585.1"/>
    <property type="molecule type" value="Genomic_DNA"/>
</dbReference>
<dbReference type="InterPro" id="IPR005115">
    <property type="entry name" value="Gly_transporter"/>
</dbReference>
<evidence type="ECO:0000259" key="8">
    <source>
        <dbReference type="Pfam" id="PF03458"/>
    </source>
</evidence>
<evidence type="ECO:0000256" key="5">
    <source>
        <dbReference type="ARBA" id="ARBA00022989"/>
    </source>
</evidence>
<keyword evidence="3" id="KW-1003">Cell membrane</keyword>
<keyword evidence="6 7" id="KW-0472">Membrane</keyword>
<feature type="transmembrane region" description="Helical" evidence="7">
    <location>
        <begin position="47"/>
        <end position="67"/>
    </location>
</feature>